<gene>
    <name evidence="2" type="ORF">ES288_A04G176700v1</name>
</gene>
<reference evidence="2 3" key="1">
    <citation type="submission" date="2019-06" db="EMBL/GenBank/DDBJ databases">
        <title>WGS assembly of Gossypium darwinii.</title>
        <authorList>
            <person name="Chen Z.J."/>
            <person name="Sreedasyam A."/>
            <person name="Ando A."/>
            <person name="Song Q."/>
            <person name="De L."/>
            <person name="Hulse-Kemp A."/>
            <person name="Ding M."/>
            <person name="Ye W."/>
            <person name="Kirkbride R."/>
            <person name="Jenkins J."/>
            <person name="Plott C."/>
            <person name="Lovell J."/>
            <person name="Lin Y.-M."/>
            <person name="Vaughn R."/>
            <person name="Liu B."/>
            <person name="Li W."/>
            <person name="Simpson S."/>
            <person name="Scheffler B."/>
            <person name="Saski C."/>
            <person name="Grover C."/>
            <person name="Hu G."/>
            <person name="Conover J."/>
            <person name="Carlson J."/>
            <person name="Shu S."/>
            <person name="Boston L."/>
            <person name="Williams M."/>
            <person name="Peterson D."/>
            <person name="Mcgee K."/>
            <person name="Jones D."/>
            <person name="Wendel J."/>
            <person name="Stelly D."/>
            <person name="Grimwood J."/>
            <person name="Schmutz J."/>
        </authorList>
    </citation>
    <scope>NUCLEOTIDE SEQUENCE [LARGE SCALE GENOMIC DNA]</scope>
    <source>
        <strain evidence="2">1808015.09</strain>
    </source>
</reference>
<feature type="transmembrane region" description="Helical" evidence="1">
    <location>
        <begin position="54"/>
        <end position="72"/>
    </location>
</feature>
<accession>A0A5D2GYT6</accession>
<sequence length="74" mass="8520">MRYLLHLLHPYIHNRIQFQSQFLGSLRLILELFSLVIVYGSIGGAVGGNSHFNSIMLLTSFIHFPINFHFITDC</sequence>
<evidence type="ECO:0000256" key="1">
    <source>
        <dbReference type="SAM" id="Phobius"/>
    </source>
</evidence>
<keyword evidence="3" id="KW-1185">Reference proteome</keyword>
<dbReference type="AlphaFoldDB" id="A0A5D2GYT6"/>
<protein>
    <submittedName>
        <fullName evidence="2">Uncharacterized protein</fullName>
    </submittedName>
</protein>
<organism evidence="2 3">
    <name type="scientific">Gossypium darwinii</name>
    <name type="common">Darwin's cotton</name>
    <name type="synonym">Gossypium barbadense var. darwinii</name>
    <dbReference type="NCBI Taxonomy" id="34276"/>
    <lineage>
        <taxon>Eukaryota</taxon>
        <taxon>Viridiplantae</taxon>
        <taxon>Streptophyta</taxon>
        <taxon>Embryophyta</taxon>
        <taxon>Tracheophyta</taxon>
        <taxon>Spermatophyta</taxon>
        <taxon>Magnoliopsida</taxon>
        <taxon>eudicotyledons</taxon>
        <taxon>Gunneridae</taxon>
        <taxon>Pentapetalae</taxon>
        <taxon>rosids</taxon>
        <taxon>malvids</taxon>
        <taxon>Malvales</taxon>
        <taxon>Malvaceae</taxon>
        <taxon>Malvoideae</taxon>
        <taxon>Gossypium</taxon>
    </lineage>
</organism>
<feature type="transmembrane region" description="Helical" evidence="1">
    <location>
        <begin position="21"/>
        <end position="42"/>
    </location>
</feature>
<evidence type="ECO:0000313" key="2">
    <source>
        <dbReference type="EMBL" id="TYH23021.1"/>
    </source>
</evidence>
<dbReference type="Proteomes" id="UP000323506">
    <property type="component" value="Chromosome A04"/>
</dbReference>
<keyword evidence="1" id="KW-1133">Transmembrane helix</keyword>
<keyword evidence="1" id="KW-0812">Transmembrane</keyword>
<evidence type="ECO:0000313" key="3">
    <source>
        <dbReference type="Proteomes" id="UP000323506"/>
    </source>
</evidence>
<dbReference type="EMBL" id="CM017691">
    <property type="protein sequence ID" value="TYH23021.1"/>
    <property type="molecule type" value="Genomic_DNA"/>
</dbReference>
<keyword evidence="1" id="KW-0472">Membrane</keyword>
<name>A0A5D2GYT6_GOSDA</name>
<proteinExistence type="predicted"/>